<dbReference type="HOGENOM" id="CLU_1016245_0_0_1"/>
<organism evidence="4 5">
    <name type="scientific">Sphaerobolus stellatus (strain SS14)</name>
    <dbReference type="NCBI Taxonomy" id="990650"/>
    <lineage>
        <taxon>Eukaryota</taxon>
        <taxon>Fungi</taxon>
        <taxon>Dikarya</taxon>
        <taxon>Basidiomycota</taxon>
        <taxon>Agaricomycotina</taxon>
        <taxon>Agaricomycetes</taxon>
        <taxon>Phallomycetidae</taxon>
        <taxon>Geastrales</taxon>
        <taxon>Sphaerobolaceae</taxon>
        <taxon>Sphaerobolus</taxon>
    </lineage>
</organism>
<dbReference type="InterPro" id="IPR045339">
    <property type="entry name" value="DUF6534"/>
</dbReference>
<evidence type="ECO:0000313" key="4">
    <source>
        <dbReference type="EMBL" id="KIJ39480.1"/>
    </source>
</evidence>
<gene>
    <name evidence="4" type="ORF">M422DRAFT_257805</name>
</gene>
<feature type="transmembrane region" description="Helical" evidence="2">
    <location>
        <begin position="14"/>
        <end position="43"/>
    </location>
</feature>
<evidence type="ECO:0000256" key="2">
    <source>
        <dbReference type="SAM" id="Phobius"/>
    </source>
</evidence>
<proteinExistence type="predicted"/>
<sequence length="274" mass="29808">MFVELRKLLRSDHVVTLITLFTVNTNLLSTLLSISALILFLVFPNSAIYAACTLVAEKTYLNSFLAVLNAREYLSEKLWTVTPKRVDQPTTTIGNHAFPVFHPGIQPTASKHGSTTAPGSGYELSSVDDKVGKSMVEESKRAKALTSNQEDPFNDMDEAQPVQNDTSSGTTPQTSDVQPELPTAESSTTEAREEANPISSSDGKVPSHNLMSVRHQLTFETVVEPQPSLQSPPAAEPHTEDTPLPPQGISSVPPPSLLDRISQWVLLRNPPTPQ</sequence>
<feature type="compositionally biased region" description="Polar residues" evidence="1">
    <location>
        <begin position="161"/>
        <end position="177"/>
    </location>
</feature>
<keyword evidence="2" id="KW-1133">Transmembrane helix</keyword>
<keyword evidence="5" id="KW-1185">Reference proteome</keyword>
<keyword evidence="2" id="KW-0812">Transmembrane</keyword>
<name>A0A0C9VN91_SPHS4</name>
<feature type="compositionally biased region" description="Polar residues" evidence="1">
    <location>
        <begin position="107"/>
        <end position="118"/>
    </location>
</feature>
<dbReference type="AlphaFoldDB" id="A0A0C9VN91"/>
<protein>
    <recommendedName>
        <fullName evidence="3">DUF6534 domain-containing protein</fullName>
    </recommendedName>
</protein>
<accession>A0A0C9VN91</accession>
<feature type="domain" description="DUF6534" evidence="3">
    <location>
        <begin position="5"/>
        <end position="73"/>
    </location>
</feature>
<dbReference type="Pfam" id="PF20152">
    <property type="entry name" value="DUF6534"/>
    <property type="match status" value="1"/>
</dbReference>
<evidence type="ECO:0000256" key="1">
    <source>
        <dbReference type="SAM" id="MobiDB-lite"/>
    </source>
</evidence>
<feature type="compositionally biased region" description="Basic and acidic residues" evidence="1">
    <location>
        <begin position="127"/>
        <end position="141"/>
    </location>
</feature>
<dbReference type="Proteomes" id="UP000054279">
    <property type="component" value="Unassembled WGS sequence"/>
</dbReference>
<keyword evidence="2" id="KW-0472">Membrane</keyword>
<feature type="region of interest" description="Disordered" evidence="1">
    <location>
        <begin position="104"/>
        <end position="256"/>
    </location>
</feature>
<evidence type="ECO:0000313" key="5">
    <source>
        <dbReference type="Proteomes" id="UP000054279"/>
    </source>
</evidence>
<reference evidence="4 5" key="1">
    <citation type="submission" date="2014-06" db="EMBL/GenBank/DDBJ databases">
        <title>Evolutionary Origins and Diversification of the Mycorrhizal Mutualists.</title>
        <authorList>
            <consortium name="DOE Joint Genome Institute"/>
            <consortium name="Mycorrhizal Genomics Consortium"/>
            <person name="Kohler A."/>
            <person name="Kuo A."/>
            <person name="Nagy L.G."/>
            <person name="Floudas D."/>
            <person name="Copeland A."/>
            <person name="Barry K.W."/>
            <person name="Cichocki N."/>
            <person name="Veneault-Fourrey C."/>
            <person name="LaButti K."/>
            <person name="Lindquist E.A."/>
            <person name="Lipzen A."/>
            <person name="Lundell T."/>
            <person name="Morin E."/>
            <person name="Murat C."/>
            <person name="Riley R."/>
            <person name="Ohm R."/>
            <person name="Sun H."/>
            <person name="Tunlid A."/>
            <person name="Henrissat B."/>
            <person name="Grigoriev I.V."/>
            <person name="Hibbett D.S."/>
            <person name="Martin F."/>
        </authorList>
    </citation>
    <scope>NUCLEOTIDE SEQUENCE [LARGE SCALE GENOMIC DNA]</scope>
    <source>
        <strain evidence="4 5">SS14</strain>
    </source>
</reference>
<evidence type="ECO:0000259" key="3">
    <source>
        <dbReference type="Pfam" id="PF20152"/>
    </source>
</evidence>
<dbReference type="EMBL" id="KN837152">
    <property type="protein sequence ID" value="KIJ39480.1"/>
    <property type="molecule type" value="Genomic_DNA"/>
</dbReference>